<evidence type="ECO:0000256" key="1">
    <source>
        <dbReference type="SAM" id="MobiDB-lite"/>
    </source>
</evidence>
<keyword evidence="3" id="KW-1185">Reference proteome</keyword>
<protein>
    <submittedName>
        <fullName evidence="2">Uncharacterized protein</fullName>
    </submittedName>
</protein>
<evidence type="ECO:0000313" key="2">
    <source>
        <dbReference type="EMBL" id="ORY05387.1"/>
    </source>
</evidence>
<gene>
    <name evidence="2" type="ORF">BCR34DRAFT_45514</name>
</gene>
<comment type="caution">
    <text evidence="2">The sequence shown here is derived from an EMBL/GenBank/DDBJ whole genome shotgun (WGS) entry which is preliminary data.</text>
</comment>
<accession>A0A1Y1Z5X0</accession>
<evidence type="ECO:0000313" key="3">
    <source>
        <dbReference type="Proteomes" id="UP000193144"/>
    </source>
</evidence>
<name>A0A1Y1Z5X0_9PLEO</name>
<organism evidence="2 3">
    <name type="scientific">Clohesyomyces aquaticus</name>
    <dbReference type="NCBI Taxonomy" id="1231657"/>
    <lineage>
        <taxon>Eukaryota</taxon>
        <taxon>Fungi</taxon>
        <taxon>Dikarya</taxon>
        <taxon>Ascomycota</taxon>
        <taxon>Pezizomycotina</taxon>
        <taxon>Dothideomycetes</taxon>
        <taxon>Pleosporomycetidae</taxon>
        <taxon>Pleosporales</taxon>
        <taxon>Lindgomycetaceae</taxon>
        <taxon>Clohesyomyces</taxon>
    </lineage>
</organism>
<proteinExistence type="predicted"/>
<dbReference type="AlphaFoldDB" id="A0A1Y1Z5X0"/>
<sequence length="269" mass="28965">MDMARKLCLCTSPDEARRAWRDDKVRHATLRSFGPPFSHASHPTTPKTMALDTGRGTAGRGMARASRDVRGRNARNLIGPQSQMRCNSRLFASVVLRAGLLVAVDCGECHGQPLGSEGKSNGSGPHNLMPPTQHHFAGECLTPSKVPLSVSETAVCGLSCPLLVPRFGHPPLHPRPLTDIARGPLHCCPRTTTWRSQSPIARGTPATLLPPASISGCGWIRRMPRLSEHPWLCSRAACLRNVSSVPDSPPGFYNYVAAGFVLGRGLYAV</sequence>
<reference evidence="2 3" key="1">
    <citation type="submission" date="2016-07" db="EMBL/GenBank/DDBJ databases">
        <title>Pervasive Adenine N6-methylation of Active Genes in Fungi.</title>
        <authorList>
            <consortium name="DOE Joint Genome Institute"/>
            <person name="Mondo S.J."/>
            <person name="Dannebaum R.O."/>
            <person name="Kuo R.C."/>
            <person name="Labutti K."/>
            <person name="Haridas S."/>
            <person name="Kuo A."/>
            <person name="Salamov A."/>
            <person name="Ahrendt S.R."/>
            <person name="Lipzen A."/>
            <person name="Sullivan W."/>
            <person name="Andreopoulos W.B."/>
            <person name="Clum A."/>
            <person name="Lindquist E."/>
            <person name="Daum C."/>
            <person name="Ramamoorthy G.K."/>
            <person name="Gryganskyi A."/>
            <person name="Culley D."/>
            <person name="Magnuson J.K."/>
            <person name="James T.Y."/>
            <person name="O'Malley M.A."/>
            <person name="Stajich J.E."/>
            <person name="Spatafora J.W."/>
            <person name="Visel A."/>
            <person name="Grigoriev I.V."/>
        </authorList>
    </citation>
    <scope>NUCLEOTIDE SEQUENCE [LARGE SCALE GENOMIC DNA]</scope>
    <source>
        <strain evidence="2 3">CBS 115471</strain>
    </source>
</reference>
<dbReference type="Proteomes" id="UP000193144">
    <property type="component" value="Unassembled WGS sequence"/>
</dbReference>
<feature type="region of interest" description="Disordered" evidence="1">
    <location>
        <begin position="31"/>
        <end position="67"/>
    </location>
</feature>
<dbReference type="EMBL" id="MCFA01000126">
    <property type="protein sequence ID" value="ORY05387.1"/>
    <property type="molecule type" value="Genomic_DNA"/>
</dbReference>